<protein>
    <recommendedName>
        <fullName evidence="4">WW domain-containing protein</fullName>
    </recommendedName>
</protein>
<name>A0A1B7MVN7_9AGAM</name>
<evidence type="ECO:0008006" key="4">
    <source>
        <dbReference type="Google" id="ProtNLM"/>
    </source>
</evidence>
<evidence type="ECO:0000313" key="2">
    <source>
        <dbReference type="EMBL" id="OAX36665.1"/>
    </source>
</evidence>
<dbReference type="InParanoid" id="A0A1B7MVN7"/>
<proteinExistence type="predicted"/>
<keyword evidence="1" id="KW-0732">Signal</keyword>
<dbReference type="AlphaFoldDB" id="A0A1B7MVN7"/>
<accession>A0A1B7MVN7</accession>
<feature type="signal peptide" evidence="1">
    <location>
        <begin position="1"/>
        <end position="16"/>
    </location>
</feature>
<evidence type="ECO:0000313" key="3">
    <source>
        <dbReference type="Proteomes" id="UP000092154"/>
    </source>
</evidence>
<dbReference type="EMBL" id="KV448401">
    <property type="protein sequence ID" value="OAX36665.1"/>
    <property type="molecule type" value="Genomic_DNA"/>
</dbReference>
<dbReference type="OrthoDB" id="2657661at2759"/>
<feature type="chain" id="PRO_5008597632" description="WW domain-containing protein" evidence="1">
    <location>
        <begin position="17"/>
        <end position="364"/>
    </location>
</feature>
<sequence length="364" mass="41818">MIIVLLCTFSVTVVDSLEKLPSRDTSRTYEPLLALTRRFPNKSCPWLTDDSQWKSCVHPEGALYLYDGSRRAYTEANIDEITFREVDGCVDALYELARNNSVDLTTGDIELVVQLEVAQDEVSCQYYFVDHKERTVFWLHDPSEATESIFSALQGVYDPSHMGALCGTYDVACFNQPVGYALEDEYWTHCEHYPNHRMDRKKLVKELRELVMHASAEIITSDTSLSPFDSNELSKIMELLGHLQENAADNDFLHSTCVIARFMHYFCRAKFFNFCGLPCARLDADKSVYPEDTGFHLLASSISFAIEAILFWAPRARLENLRRVWVDESIIMPRWKDFNTNLMAEWTGITIYVRIVKPASHFVP</sequence>
<keyword evidence="3" id="KW-1185">Reference proteome</keyword>
<gene>
    <name evidence="2" type="ORF">K503DRAFT_285380</name>
</gene>
<reference evidence="2 3" key="1">
    <citation type="submission" date="2016-06" db="EMBL/GenBank/DDBJ databases">
        <title>Comparative genomics of the ectomycorrhizal sister species Rhizopogon vinicolor and Rhizopogon vesiculosus (Basidiomycota: Boletales) reveals a divergence of the mating type B locus.</title>
        <authorList>
            <consortium name="DOE Joint Genome Institute"/>
            <person name="Mujic A.B."/>
            <person name="Kuo A."/>
            <person name="Tritt A."/>
            <person name="Lipzen A."/>
            <person name="Chen C."/>
            <person name="Johnson J."/>
            <person name="Sharma A."/>
            <person name="Barry K."/>
            <person name="Grigoriev I.V."/>
            <person name="Spatafora J.W."/>
        </authorList>
    </citation>
    <scope>NUCLEOTIDE SEQUENCE [LARGE SCALE GENOMIC DNA]</scope>
    <source>
        <strain evidence="2 3">AM-OR11-026</strain>
    </source>
</reference>
<dbReference type="Proteomes" id="UP000092154">
    <property type="component" value="Unassembled WGS sequence"/>
</dbReference>
<evidence type="ECO:0000256" key="1">
    <source>
        <dbReference type="SAM" id="SignalP"/>
    </source>
</evidence>
<organism evidence="2 3">
    <name type="scientific">Rhizopogon vinicolor AM-OR11-026</name>
    <dbReference type="NCBI Taxonomy" id="1314800"/>
    <lineage>
        <taxon>Eukaryota</taxon>
        <taxon>Fungi</taxon>
        <taxon>Dikarya</taxon>
        <taxon>Basidiomycota</taxon>
        <taxon>Agaricomycotina</taxon>
        <taxon>Agaricomycetes</taxon>
        <taxon>Agaricomycetidae</taxon>
        <taxon>Boletales</taxon>
        <taxon>Suillineae</taxon>
        <taxon>Rhizopogonaceae</taxon>
        <taxon>Rhizopogon</taxon>
    </lineage>
</organism>